<dbReference type="CDD" id="cd05233">
    <property type="entry name" value="SDR_c"/>
    <property type="match status" value="1"/>
</dbReference>
<protein>
    <submittedName>
        <fullName evidence="3">SDR family NAD(P)-dependent oxidoreductase</fullName>
    </submittedName>
</protein>
<dbReference type="EMBL" id="JBHRZF010000061">
    <property type="protein sequence ID" value="MFC3860304.1"/>
    <property type="molecule type" value="Genomic_DNA"/>
</dbReference>
<keyword evidence="2" id="KW-0560">Oxidoreductase</keyword>
<keyword evidence="4" id="KW-1185">Reference proteome</keyword>
<dbReference type="Pfam" id="PF00106">
    <property type="entry name" value="adh_short"/>
    <property type="match status" value="1"/>
</dbReference>
<evidence type="ECO:0000256" key="1">
    <source>
        <dbReference type="ARBA" id="ARBA00006484"/>
    </source>
</evidence>
<evidence type="ECO:0000313" key="3">
    <source>
        <dbReference type="EMBL" id="MFC3860304.1"/>
    </source>
</evidence>
<dbReference type="PANTHER" id="PTHR42901:SF1">
    <property type="entry name" value="ALCOHOL DEHYDROGENASE"/>
    <property type="match status" value="1"/>
</dbReference>
<dbReference type="Gene3D" id="3.40.50.720">
    <property type="entry name" value="NAD(P)-binding Rossmann-like Domain"/>
    <property type="match status" value="1"/>
</dbReference>
<evidence type="ECO:0000256" key="2">
    <source>
        <dbReference type="ARBA" id="ARBA00023002"/>
    </source>
</evidence>
<organism evidence="3 4">
    <name type="scientific">Deinococcus antarcticus</name>
    <dbReference type="NCBI Taxonomy" id="1298767"/>
    <lineage>
        <taxon>Bacteria</taxon>
        <taxon>Thermotogati</taxon>
        <taxon>Deinococcota</taxon>
        <taxon>Deinococci</taxon>
        <taxon>Deinococcales</taxon>
        <taxon>Deinococcaceae</taxon>
        <taxon>Deinococcus</taxon>
    </lineage>
</organism>
<proteinExistence type="inferred from homology"/>
<name>A0ABV8A3P5_9DEIO</name>
<sequence>MTRPFTPTALSGQVIAVTGADHGYGRLVSQALARSGASVVMIGGNAETLAAAASALEQYGGEIIPLKADVSVPLDFISAQERILEIFGGLHGVVHLADRRASTTFTLLTENEWMELFNCNVKSTVGIAQIIARRLPGTWLTVIGPHLDEVGLQVFPQRGAIQGLVQQAHTNDLRVNLILPGRASSGEEALDAPVADAVLALATTWLQNLRGNVMEIPLAPAPKVRLPDLQYL</sequence>
<comment type="similarity">
    <text evidence="1">Belongs to the short-chain dehydrogenases/reductases (SDR) family.</text>
</comment>
<dbReference type="InterPro" id="IPR002347">
    <property type="entry name" value="SDR_fam"/>
</dbReference>
<gene>
    <name evidence="3" type="ORF">ACFOPQ_05935</name>
</gene>
<dbReference type="RefSeq" id="WP_380076456.1">
    <property type="nucleotide sequence ID" value="NZ_JBHRZF010000061.1"/>
</dbReference>
<dbReference type="PANTHER" id="PTHR42901">
    <property type="entry name" value="ALCOHOL DEHYDROGENASE"/>
    <property type="match status" value="1"/>
</dbReference>
<evidence type="ECO:0000313" key="4">
    <source>
        <dbReference type="Proteomes" id="UP001595748"/>
    </source>
</evidence>
<reference evidence="4" key="1">
    <citation type="journal article" date="2019" name="Int. J. Syst. Evol. Microbiol.">
        <title>The Global Catalogue of Microorganisms (GCM) 10K type strain sequencing project: providing services to taxonomists for standard genome sequencing and annotation.</title>
        <authorList>
            <consortium name="The Broad Institute Genomics Platform"/>
            <consortium name="The Broad Institute Genome Sequencing Center for Infectious Disease"/>
            <person name="Wu L."/>
            <person name="Ma J."/>
        </authorList>
    </citation>
    <scope>NUCLEOTIDE SEQUENCE [LARGE SCALE GENOMIC DNA]</scope>
    <source>
        <strain evidence="4">CCTCC AB 2013263</strain>
    </source>
</reference>
<dbReference type="InterPro" id="IPR036291">
    <property type="entry name" value="NAD(P)-bd_dom_sf"/>
</dbReference>
<dbReference type="Proteomes" id="UP001595748">
    <property type="component" value="Unassembled WGS sequence"/>
</dbReference>
<accession>A0ABV8A3P5</accession>
<comment type="caution">
    <text evidence="3">The sequence shown here is derived from an EMBL/GenBank/DDBJ whole genome shotgun (WGS) entry which is preliminary data.</text>
</comment>
<dbReference type="SUPFAM" id="SSF51735">
    <property type="entry name" value="NAD(P)-binding Rossmann-fold domains"/>
    <property type="match status" value="1"/>
</dbReference>